<dbReference type="SUPFAM" id="SSF141523">
    <property type="entry name" value="L,D-transpeptidase catalytic domain-like"/>
    <property type="match status" value="1"/>
</dbReference>
<dbReference type="Gene3D" id="2.60.40.3780">
    <property type="match status" value="1"/>
</dbReference>
<evidence type="ECO:0000313" key="10">
    <source>
        <dbReference type="EMBL" id="GAA2270045.1"/>
    </source>
</evidence>
<organism evidence="10 11">
    <name type="scientific">Kitasatospora cystarginea</name>
    <dbReference type="NCBI Taxonomy" id="58350"/>
    <lineage>
        <taxon>Bacteria</taxon>
        <taxon>Bacillati</taxon>
        <taxon>Actinomycetota</taxon>
        <taxon>Actinomycetes</taxon>
        <taxon>Kitasatosporales</taxon>
        <taxon>Streptomycetaceae</taxon>
        <taxon>Kitasatospora</taxon>
    </lineage>
</organism>
<evidence type="ECO:0000256" key="2">
    <source>
        <dbReference type="ARBA" id="ARBA00022679"/>
    </source>
</evidence>
<keyword evidence="6 7" id="KW-0961">Cell wall biogenesis/degradation</keyword>
<evidence type="ECO:0000256" key="7">
    <source>
        <dbReference type="PROSITE-ProRule" id="PRU01373"/>
    </source>
</evidence>
<dbReference type="InterPro" id="IPR050979">
    <property type="entry name" value="LD-transpeptidase"/>
</dbReference>
<dbReference type="Pfam" id="PF03734">
    <property type="entry name" value="YkuD"/>
    <property type="match status" value="1"/>
</dbReference>
<dbReference type="InterPro" id="IPR005490">
    <property type="entry name" value="LD_TPept_cat_dom"/>
</dbReference>
<evidence type="ECO:0000256" key="5">
    <source>
        <dbReference type="ARBA" id="ARBA00023315"/>
    </source>
</evidence>
<evidence type="ECO:0000256" key="6">
    <source>
        <dbReference type="ARBA" id="ARBA00023316"/>
    </source>
</evidence>
<comment type="pathway">
    <text evidence="1 7">Cell wall biogenesis; peptidoglycan biosynthesis.</text>
</comment>
<protein>
    <submittedName>
        <fullName evidence="10">Ig-like domain-containing protein</fullName>
    </submittedName>
</protein>
<evidence type="ECO:0000313" key="11">
    <source>
        <dbReference type="Proteomes" id="UP001500305"/>
    </source>
</evidence>
<dbReference type="PROSITE" id="PS52029">
    <property type="entry name" value="LD_TPASE"/>
    <property type="match status" value="1"/>
</dbReference>
<dbReference type="Pfam" id="PF17964">
    <property type="entry name" value="Big_10"/>
    <property type="match status" value="1"/>
</dbReference>
<keyword evidence="4 7" id="KW-0573">Peptidoglycan synthesis</keyword>
<dbReference type="InterPro" id="IPR041280">
    <property type="entry name" value="Big_10"/>
</dbReference>
<sequence length="400" mass="41737">MKSVRRALVAGLLGGALALTTACSSGGGGGSSDGGKTAESKAAASAAQIAITPKNGATDVKPSDGLKVSVASGKLSKVTVTDKDGKAVDGAISADGASWVPKAGLAVGSQYKVSAQAADDKGVVATAESSFSTLTPENTINFSDNLAKDGTYGVGMIVRLEFKKPVKNKDDVVKNITFEATDGSVVKGHWFGNQRIDFRPEKFWKSGTKVTVHYHLKSVEVAPDVYGARDLDESFTIGRDKESTVDASTHQMTVEKDGQVVQTIPISTGASEPESWRAYNGTMVIEAREGSAIMDSSTVPGLQGAPYKHPVPHSLRLTDSGTYVHGNNWSDSSVFGHENVSHGCVGLRDAPGDAGGDDTPAGKFYADSIIGDVVTVKNSVGNDVSPDNGLSGWNIDWKNW</sequence>
<keyword evidence="3 7" id="KW-0133">Cell shape</keyword>
<evidence type="ECO:0000256" key="1">
    <source>
        <dbReference type="ARBA" id="ARBA00004752"/>
    </source>
</evidence>
<reference evidence="10 11" key="1">
    <citation type="journal article" date="2019" name="Int. J. Syst. Evol. Microbiol.">
        <title>The Global Catalogue of Microorganisms (GCM) 10K type strain sequencing project: providing services to taxonomists for standard genome sequencing and annotation.</title>
        <authorList>
            <consortium name="The Broad Institute Genomics Platform"/>
            <consortium name="The Broad Institute Genome Sequencing Center for Infectious Disease"/>
            <person name="Wu L."/>
            <person name="Ma J."/>
        </authorList>
    </citation>
    <scope>NUCLEOTIDE SEQUENCE [LARGE SCALE GENOMIC DNA]</scope>
    <source>
        <strain evidence="10 11">JCM 7356</strain>
    </source>
</reference>
<accession>A0ABN3ETA3</accession>
<proteinExistence type="predicted"/>
<dbReference type="CDD" id="cd16913">
    <property type="entry name" value="YkuD_like"/>
    <property type="match status" value="1"/>
</dbReference>
<evidence type="ECO:0000256" key="3">
    <source>
        <dbReference type="ARBA" id="ARBA00022960"/>
    </source>
</evidence>
<evidence type="ECO:0000256" key="4">
    <source>
        <dbReference type="ARBA" id="ARBA00022984"/>
    </source>
</evidence>
<feature type="domain" description="L,D-TPase catalytic" evidence="9">
    <location>
        <begin position="241"/>
        <end position="377"/>
    </location>
</feature>
<dbReference type="PANTHER" id="PTHR30582:SF2">
    <property type="entry name" value="L,D-TRANSPEPTIDASE YCIB-RELATED"/>
    <property type="match status" value="1"/>
</dbReference>
<evidence type="ECO:0000259" key="9">
    <source>
        <dbReference type="PROSITE" id="PS52029"/>
    </source>
</evidence>
<keyword evidence="2" id="KW-0808">Transferase</keyword>
<comment type="caution">
    <text evidence="10">The sequence shown here is derived from an EMBL/GenBank/DDBJ whole genome shotgun (WGS) entry which is preliminary data.</text>
</comment>
<keyword evidence="5" id="KW-0012">Acyltransferase</keyword>
<dbReference type="Gene3D" id="2.40.440.10">
    <property type="entry name" value="L,D-transpeptidase catalytic domain-like"/>
    <property type="match status" value="1"/>
</dbReference>
<dbReference type="PANTHER" id="PTHR30582">
    <property type="entry name" value="L,D-TRANSPEPTIDASE"/>
    <property type="match status" value="1"/>
</dbReference>
<name>A0ABN3ETA3_9ACTN</name>
<dbReference type="Gene3D" id="2.60.40.3710">
    <property type="match status" value="1"/>
</dbReference>
<keyword evidence="11" id="KW-1185">Reference proteome</keyword>
<dbReference type="EMBL" id="BAAATR010000040">
    <property type="protein sequence ID" value="GAA2270045.1"/>
    <property type="molecule type" value="Genomic_DNA"/>
</dbReference>
<dbReference type="InterPro" id="IPR038063">
    <property type="entry name" value="Transpep_catalytic_dom"/>
</dbReference>
<dbReference type="Proteomes" id="UP001500305">
    <property type="component" value="Unassembled WGS sequence"/>
</dbReference>
<gene>
    <name evidence="10" type="ORF">GCM10010430_64640</name>
</gene>
<feature type="active site" description="Nucleophile" evidence="7">
    <location>
        <position position="344"/>
    </location>
</feature>
<keyword evidence="8" id="KW-0732">Signal</keyword>
<feature type="chain" id="PRO_5046341073" evidence="8">
    <location>
        <begin position="19"/>
        <end position="400"/>
    </location>
</feature>
<dbReference type="PROSITE" id="PS51257">
    <property type="entry name" value="PROKAR_LIPOPROTEIN"/>
    <property type="match status" value="1"/>
</dbReference>
<feature type="signal peptide" evidence="8">
    <location>
        <begin position="1"/>
        <end position="18"/>
    </location>
</feature>
<evidence type="ECO:0000256" key="8">
    <source>
        <dbReference type="SAM" id="SignalP"/>
    </source>
</evidence>
<feature type="active site" description="Proton donor/acceptor" evidence="7">
    <location>
        <position position="325"/>
    </location>
</feature>